<organism evidence="13 14">
    <name type="scientific">Brevundimonas faecalis</name>
    <dbReference type="NCBI Taxonomy" id="947378"/>
    <lineage>
        <taxon>Bacteria</taxon>
        <taxon>Pseudomonadati</taxon>
        <taxon>Pseudomonadota</taxon>
        <taxon>Alphaproteobacteria</taxon>
        <taxon>Caulobacterales</taxon>
        <taxon>Caulobacteraceae</taxon>
        <taxon>Brevundimonas</taxon>
    </lineage>
</organism>
<gene>
    <name evidence="12" type="primary">fur</name>
    <name evidence="13" type="ORF">ABIE19_002144</name>
</gene>
<keyword evidence="12" id="KW-0408">Iron</keyword>
<proteinExistence type="inferred from homology"/>
<dbReference type="Pfam" id="PF01475">
    <property type="entry name" value="FUR"/>
    <property type="match status" value="1"/>
</dbReference>
<keyword evidence="14" id="KW-1185">Reference proteome</keyword>
<dbReference type="InterPro" id="IPR036390">
    <property type="entry name" value="WH_DNA-bd_sf"/>
</dbReference>
<keyword evidence="9 12" id="KW-0805">Transcription regulation</keyword>
<dbReference type="InterPro" id="IPR043135">
    <property type="entry name" value="Fur_C"/>
</dbReference>
<name>A0ABV2RCA6_9CAUL</name>
<dbReference type="Proteomes" id="UP001549313">
    <property type="component" value="Unassembled WGS sequence"/>
</dbReference>
<keyword evidence="5 12" id="KW-0963">Cytoplasm</keyword>
<evidence type="ECO:0000256" key="10">
    <source>
        <dbReference type="ARBA" id="ARBA00023125"/>
    </source>
</evidence>
<dbReference type="EMBL" id="JBEPTF010000002">
    <property type="protein sequence ID" value="MET4684214.1"/>
    <property type="molecule type" value="Genomic_DNA"/>
</dbReference>
<comment type="subcellular location">
    <subcellularLocation>
        <location evidence="1 12">Cytoplasm</location>
    </subcellularLocation>
</comment>
<evidence type="ECO:0000256" key="8">
    <source>
        <dbReference type="ARBA" id="ARBA00022833"/>
    </source>
</evidence>
<dbReference type="CDD" id="cd07153">
    <property type="entry name" value="Fur_like"/>
    <property type="match status" value="1"/>
</dbReference>
<comment type="subunit">
    <text evidence="3 12">Homodimer.</text>
</comment>
<dbReference type="InterPro" id="IPR002481">
    <property type="entry name" value="FUR"/>
</dbReference>
<dbReference type="RefSeq" id="WP_354089171.1">
    <property type="nucleotide sequence ID" value="NZ_JBEPTF010000002.1"/>
</dbReference>
<accession>A0ABV2RCA6</accession>
<evidence type="ECO:0000256" key="7">
    <source>
        <dbReference type="ARBA" id="ARBA00022723"/>
    </source>
</evidence>
<evidence type="ECO:0000256" key="6">
    <source>
        <dbReference type="ARBA" id="ARBA00022491"/>
    </source>
</evidence>
<evidence type="ECO:0000256" key="1">
    <source>
        <dbReference type="ARBA" id="ARBA00004496"/>
    </source>
</evidence>
<keyword evidence="6 12" id="KW-0678">Repressor</keyword>
<evidence type="ECO:0000313" key="14">
    <source>
        <dbReference type="Proteomes" id="UP001549313"/>
    </source>
</evidence>
<dbReference type="InterPro" id="IPR036388">
    <property type="entry name" value="WH-like_DNA-bd_sf"/>
</dbReference>
<comment type="caution">
    <text evidence="13">The sequence shown here is derived from an EMBL/GenBank/DDBJ whole genome shotgun (WGS) entry which is preliminary data.</text>
</comment>
<dbReference type="Gene3D" id="3.30.1490.190">
    <property type="match status" value="1"/>
</dbReference>
<keyword evidence="10 12" id="KW-0238">DNA-binding</keyword>
<evidence type="ECO:0000313" key="13">
    <source>
        <dbReference type="EMBL" id="MET4684214.1"/>
    </source>
</evidence>
<evidence type="ECO:0000256" key="3">
    <source>
        <dbReference type="ARBA" id="ARBA00011738"/>
    </source>
</evidence>
<keyword evidence="7 12" id="KW-0479">Metal-binding</keyword>
<evidence type="ECO:0000256" key="11">
    <source>
        <dbReference type="ARBA" id="ARBA00023163"/>
    </source>
</evidence>
<reference evidence="13 14" key="1">
    <citation type="submission" date="2024-06" db="EMBL/GenBank/DDBJ databases">
        <title>Sorghum-associated microbial communities from plants grown in Nebraska, USA.</title>
        <authorList>
            <person name="Schachtman D."/>
        </authorList>
    </citation>
    <scope>NUCLEOTIDE SEQUENCE [LARGE SCALE GENOMIC DNA]</scope>
    <source>
        <strain evidence="13 14">2814</strain>
    </source>
</reference>
<dbReference type="PANTHER" id="PTHR33202:SF2">
    <property type="entry name" value="FERRIC UPTAKE REGULATION PROTEIN"/>
    <property type="match status" value="1"/>
</dbReference>
<sequence>MERIEKLCAERGMRMTEQRRVIARVLSQAEDHPDVEELYRRASSIDPHISIATVYRTVRLFEEAGVVEKHDFGDGRSRYEEAGDDHHDHLIDTKTGEVIEFFDAEIERLKTEIAKRLGFELVGHKLELYGHAIPGAEPGQREGLIYKRHAARVETAQADD</sequence>
<protein>
    <recommendedName>
        <fullName evidence="4 12">Ferric uptake regulation protein</fullName>
    </recommendedName>
</protein>
<evidence type="ECO:0000256" key="12">
    <source>
        <dbReference type="RuleBase" id="RU364037"/>
    </source>
</evidence>
<dbReference type="PANTHER" id="PTHR33202">
    <property type="entry name" value="ZINC UPTAKE REGULATION PROTEIN"/>
    <property type="match status" value="1"/>
</dbReference>
<dbReference type="Gene3D" id="1.10.10.10">
    <property type="entry name" value="Winged helix-like DNA-binding domain superfamily/Winged helix DNA-binding domain"/>
    <property type="match status" value="1"/>
</dbReference>
<keyword evidence="8 12" id="KW-0862">Zinc</keyword>
<evidence type="ECO:0000256" key="5">
    <source>
        <dbReference type="ARBA" id="ARBA00022490"/>
    </source>
</evidence>
<comment type="similarity">
    <text evidence="2 12">Belongs to the Fur family.</text>
</comment>
<evidence type="ECO:0000256" key="9">
    <source>
        <dbReference type="ARBA" id="ARBA00023015"/>
    </source>
</evidence>
<evidence type="ECO:0000256" key="4">
    <source>
        <dbReference type="ARBA" id="ARBA00020910"/>
    </source>
</evidence>
<dbReference type="SUPFAM" id="SSF46785">
    <property type="entry name" value="Winged helix' DNA-binding domain"/>
    <property type="match status" value="1"/>
</dbReference>
<evidence type="ECO:0000256" key="2">
    <source>
        <dbReference type="ARBA" id="ARBA00007957"/>
    </source>
</evidence>
<keyword evidence="11 12" id="KW-0804">Transcription</keyword>